<gene>
    <name evidence="1" type="ORF">DSM104440_01318</name>
</gene>
<sequence>MTSHQDFWASSGFTLLERSADGGLVATDAWLSRFLDREELLPPDEAGPAERHLHARLQAKPRLRVEATELAAVEDADARENWTHFLRFRDRVLAHPTLEACYASLFREAEVGIAPPFVDALAQVIVRGILDGTDDPWLCRAAELLFRKQRVSTEGGVVLAADAATVEVFSETGGFGNMGRLLRSQDVAMEPPKMDVLSRENAPIYFMRDELFSFLLDLTPGREGAAALAQVLEKWIGHFLGVATTIEPVGRVQDARWRWHVGLDVDSTAILNALYQGETVAPEDHERLAALFILQFRNPEDVLPQIRGSAVYIGLGFRPDRTLKLKPQNLLGNLPLARAG</sequence>
<protein>
    <submittedName>
        <fullName evidence="1">Uncharacterized protein</fullName>
    </submittedName>
</protein>
<keyword evidence="2" id="KW-1185">Reference proteome</keyword>
<organism evidence="1 2">
    <name type="scientific">Usitatibacter palustris</name>
    <dbReference type="NCBI Taxonomy" id="2732487"/>
    <lineage>
        <taxon>Bacteria</taxon>
        <taxon>Pseudomonadati</taxon>
        <taxon>Pseudomonadota</taxon>
        <taxon>Betaproteobacteria</taxon>
        <taxon>Nitrosomonadales</taxon>
        <taxon>Usitatibacteraceae</taxon>
        <taxon>Usitatibacter</taxon>
    </lineage>
</organism>
<name>A0A6M4H917_9PROT</name>
<evidence type="ECO:0000313" key="1">
    <source>
        <dbReference type="EMBL" id="QJR14517.1"/>
    </source>
</evidence>
<dbReference type="Proteomes" id="UP000503096">
    <property type="component" value="Chromosome"/>
</dbReference>
<dbReference type="KEGG" id="upl:DSM104440_01318"/>
<dbReference type="InParanoid" id="A0A6M4H917"/>
<dbReference type="RefSeq" id="WP_171161262.1">
    <property type="nucleotide sequence ID" value="NZ_CP053073.1"/>
</dbReference>
<dbReference type="AlphaFoldDB" id="A0A6M4H917"/>
<reference evidence="1 2" key="1">
    <citation type="submission" date="2020-04" db="EMBL/GenBank/DDBJ databases">
        <title>Usitatibacter rugosus gen. nov., sp. nov. and Usitatibacter palustris sp. nov., novel members of Usitatibacteraceae fam. nov. within the order Nitrosomonadales isolated from soil.</title>
        <authorList>
            <person name="Huber K.J."/>
            <person name="Neumann-Schaal M."/>
            <person name="Geppert A."/>
            <person name="Luckner M."/>
            <person name="Wanner G."/>
            <person name="Overmann J."/>
        </authorList>
    </citation>
    <scope>NUCLEOTIDE SEQUENCE [LARGE SCALE GENOMIC DNA]</scope>
    <source>
        <strain evidence="1 2">Swamp67</strain>
    </source>
</reference>
<proteinExistence type="predicted"/>
<accession>A0A6M4H917</accession>
<evidence type="ECO:0000313" key="2">
    <source>
        <dbReference type="Proteomes" id="UP000503096"/>
    </source>
</evidence>
<dbReference type="InterPro" id="IPR045932">
    <property type="entry name" value="DUF6352"/>
</dbReference>
<dbReference type="Pfam" id="PF19879">
    <property type="entry name" value="DUF6352"/>
    <property type="match status" value="1"/>
</dbReference>
<dbReference type="EMBL" id="CP053073">
    <property type="protein sequence ID" value="QJR14517.1"/>
    <property type="molecule type" value="Genomic_DNA"/>
</dbReference>